<feature type="non-terminal residue" evidence="1">
    <location>
        <position position="1"/>
    </location>
</feature>
<evidence type="ECO:0000313" key="1">
    <source>
        <dbReference type="EMBL" id="MCD7469127.1"/>
    </source>
</evidence>
<evidence type="ECO:0000313" key="2">
    <source>
        <dbReference type="Proteomes" id="UP000823775"/>
    </source>
</evidence>
<proteinExistence type="predicted"/>
<comment type="caution">
    <text evidence="1">The sequence shown here is derived from an EMBL/GenBank/DDBJ whole genome shotgun (WGS) entry which is preliminary data.</text>
</comment>
<name>A0ABS8TF29_DATST</name>
<gene>
    <name evidence="1" type="ORF">HAX54_007944</name>
</gene>
<keyword evidence="2" id="KW-1185">Reference proteome</keyword>
<organism evidence="1 2">
    <name type="scientific">Datura stramonium</name>
    <name type="common">Jimsonweed</name>
    <name type="synonym">Common thornapple</name>
    <dbReference type="NCBI Taxonomy" id="4076"/>
    <lineage>
        <taxon>Eukaryota</taxon>
        <taxon>Viridiplantae</taxon>
        <taxon>Streptophyta</taxon>
        <taxon>Embryophyta</taxon>
        <taxon>Tracheophyta</taxon>
        <taxon>Spermatophyta</taxon>
        <taxon>Magnoliopsida</taxon>
        <taxon>eudicotyledons</taxon>
        <taxon>Gunneridae</taxon>
        <taxon>Pentapetalae</taxon>
        <taxon>asterids</taxon>
        <taxon>lamiids</taxon>
        <taxon>Solanales</taxon>
        <taxon>Solanaceae</taxon>
        <taxon>Solanoideae</taxon>
        <taxon>Datureae</taxon>
        <taxon>Datura</taxon>
    </lineage>
</organism>
<accession>A0ABS8TF29</accession>
<sequence length="76" mass="8675">GSKVKYWQHRQNTDGMQVESVSRRSFTADWGNHVHPAPHRSLPDFYSGKVDANRGVNGRKLKRFQKNGGILGKVKR</sequence>
<protein>
    <submittedName>
        <fullName evidence="1">Uncharacterized protein</fullName>
    </submittedName>
</protein>
<reference evidence="1 2" key="1">
    <citation type="journal article" date="2021" name="BMC Genomics">
        <title>Datura genome reveals duplications of psychoactive alkaloid biosynthetic genes and high mutation rate following tissue culture.</title>
        <authorList>
            <person name="Rajewski A."/>
            <person name="Carter-House D."/>
            <person name="Stajich J."/>
            <person name="Litt A."/>
        </authorList>
    </citation>
    <scope>NUCLEOTIDE SEQUENCE [LARGE SCALE GENOMIC DNA]</scope>
    <source>
        <strain evidence="1">AR-01</strain>
    </source>
</reference>
<dbReference type="Proteomes" id="UP000823775">
    <property type="component" value="Unassembled WGS sequence"/>
</dbReference>
<dbReference type="EMBL" id="JACEIK010001409">
    <property type="protein sequence ID" value="MCD7469127.1"/>
    <property type="molecule type" value="Genomic_DNA"/>
</dbReference>